<evidence type="ECO:0000256" key="3">
    <source>
        <dbReference type="ARBA" id="ARBA00023295"/>
    </source>
</evidence>
<reference evidence="6" key="1">
    <citation type="journal article" date="2021" name="PeerJ">
        <title>Extensive microbial diversity within the chicken gut microbiome revealed by metagenomics and culture.</title>
        <authorList>
            <person name="Gilroy R."/>
            <person name="Ravi A."/>
            <person name="Getino M."/>
            <person name="Pursley I."/>
            <person name="Horton D.L."/>
            <person name="Alikhan N.F."/>
            <person name="Baker D."/>
            <person name="Gharbi K."/>
            <person name="Hall N."/>
            <person name="Watson M."/>
            <person name="Adriaenssens E.M."/>
            <person name="Foster-Nyarko E."/>
            <person name="Jarju S."/>
            <person name="Secka A."/>
            <person name="Antonio M."/>
            <person name="Oren A."/>
            <person name="Chaudhuri R.R."/>
            <person name="La Ragione R."/>
            <person name="Hildebrand F."/>
            <person name="Pallen M.J."/>
        </authorList>
    </citation>
    <scope>NUCLEOTIDE SEQUENCE</scope>
    <source>
        <strain evidence="6">CHK165-8395</strain>
    </source>
</reference>
<dbReference type="GO" id="GO:0004650">
    <property type="term" value="F:polygalacturonase activity"/>
    <property type="evidence" value="ECO:0007669"/>
    <property type="project" value="InterPro"/>
</dbReference>
<organism evidence="6 7">
    <name type="scientific">Phocaeicola coprocola</name>
    <dbReference type="NCBI Taxonomy" id="310298"/>
    <lineage>
        <taxon>Bacteria</taxon>
        <taxon>Pseudomonadati</taxon>
        <taxon>Bacteroidota</taxon>
        <taxon>Bacteroidia</taxon>
        <taxon>Bacteroidales</taxon>
        <taxon>Bacteroidaceae</taxon>
        <taxon>Phocaeicola</taxon>
    </lineage>
</organism>
<dbReference type="GO" id="GO:0005975">
    <property type="term" value="P:carbohydrate metabolic process"/>
    <property type="evidence" value="ECO:0007669"/>
    <property type="project" value="InterPro"/>
</dbReference>
<sequence>MKLETKRFSIFLLSMLFLAAPSQAIYPDKALQAKEKQAAVASEWASPLKQRLENMADSLSANLKPWKVPGRVFKVEKYGAVADGKTMNTAAIQKAIDACSKKGGGVVLFSKGDYVTGTFQIKSGVMLEVAEGSRILGSTDIKDYPEMIEEFKSVMSENYRFRQSLIYAEKADKVGIRGKGEIYFRGEKKHFSSPETTGPIKDRPVGIRMIECTNVVVQDIMLRNSASWMQNYIACKNLIFEGMRVENQANYNNDGLDPDGCTNVIVRNCFINAEDDAMCLKGCSSLPTQNVLIENSTFVSTCNAFKLGTDTQGDFRDILVRNVTLGGVPDSLVSIEGRECSTGITLATVDGGNVENIVIQNAVINQARCPVFIRIGNRGRVIPGREKPAPGYLRHIVIENVSGERNYIQGSLISGIPGHIIEDVYISNYHVKVVGGGTKDMIIQNVLEKEGGYPDAQGFSRTGLPSYGFFLRHAKNLIFDNVSVTPVKADERPEIYNGGDVTNVRYNNLFIK</sequence>
<dbReference type="EMBL" id="DYXD01000119">
    <property type="protein sequence ID" value="HJF07622.1"/>
    <property type="molecule type" value="Genomic_DNA"/>
</dbReference>
<evidence type="ECO:0000313" key="7">
    <source>
        <dbReference type="Proteomes" id="UP000718012"/>
    </source>
</evidence>
<name>A0A921FD24_9BACT</name>
<evidence type="ECO:0000256" key="4">
    <source>
        <dbReference type="RuleBase" id="RU361169"/>
    </source>
</evidence>
<comment type="similarity">
    <text evidence="1 4">Belongs to the glycosyl hydrolase 28 family.</text>
</comment>
<keyword evidence="5" id="KW-0732">Signal</keyword>
<accession>A0A921FD24</accession>
<dbReference type="PANTHER" id="PTHR31339:SF9">
    <property type="entry name" value="PLASMIN AND FIBRONECTIN-BINDING PROTEIN A"/>
    <property type="match status" value="1"/>
</dbReference>
<dbReference type="InterPro" id="IPR012334">
    <property type="entry name" value="Pectin_lyas_fold"/>
</dbReference>
<proteinExistence type="inferred from homology"/>
<dbReference type="InterPro" id="IPR011050">
    <property type="entry name" value="Pectin_lyase_fold/virulence"/>
</dbReference>
<comment type="caution">
    <text evidence="6">The sequence shown here is derived from an EMBL/GenBank/DDBJ whole genome shotgun (WGS) entry which is preliminary data.</text>
</comment>
<dbReference type="InterPro" id="IPR000743">
    <property type="entry name" value="Glyco_hydro_28"/>
</dbReference>
<dbReference type="SUPFAM" id="SSF51126">
    <property type="entry name" value="Pectin lyase-like"/>
    <property type="match status" value="1"/>
</dbReference>
<gene>
    <name evidence="6" type="ORF">K8U81_05450</name>
</gene>
<dbReference type="Gene3D" id="2.160.20.10">
    <property type="entry name" value="Single-stranded right-handed beta-helix, Pectin lyase-like"/>
    <property type="match status" value="1"/>
</dbReference>
<dbReference type="Proteomes" id="UP000718012">
    <property type="component" value="Unassembled WGS sequence"/>
</dbReference>
<keyword evidence="3 4" id="KW-0326">Glycosidase</keyword>
<evidence type="ECO:0000256" key="1">
    <source>
        <dbReference type="ARBA" id="ARBA00008834"/>
    </source>
</evidence>
<evidence type="ECO:0000256" key="2">
    <source>
        <dbReference type="ARBA" id="ARBA00022801"/>
    </source>
</evidence>
<evidence type="ECO:0000256" key="5">
    <source>
        <dbReference type="SAM" id="SignalP"/>
    </source>
</evidence>
<feature type="signal peptide" evidence="5">
    <location>
        <begin position="1"/>
        <end position="24"/>
    </location>
</feature>
<dbReference type="AlphaFoldDB" id="A0A921FD24"/>
<evidence type="ECO:0000313" key="6">
    <source>
        <dbReference type="EMBL" id="HJF07622.1"/>
    </source>
</evidence>
<reference evidence="6" key="2">
    <citation type="submission" date="2021-09" db="EMBL/GenBank/DDBJ databases">
        <authorList>
            <person name="Gilroy R."/>
        </authorList>
    </citation>
    <scope>NUCLEOTIDE SEQUENCE</scope>
    <source>
        <strain evidence="6">CHK165-8395</strain>
    </source>
</reference>
<dbReference type="Pfam" id="PF00295">
    <property type="entry name" value="Glyco_hydro_28"/>
    <property type="match status" value="1"/>
</dbReference>
<keyword evidence="2 4" id="KW-0378">Hydrolase</keyword>
<feature type="chain" id="PRO_5036769907" description="Glycoside hydrolase family 28 protein" evidence="5">
    <location>
        <begin position="25"/>
        <end position="512"/>
    </location>
</feature>
<dbReference type="PANTHER" id="PTHR31339">
    <property type="entry name" value="PECTIN LYASE-RELATED"/>
    <property type="match status" value="1"/>
</dbReference>
<protein>
    <recommendedName>
        <fullName evidence="8">Glycoside hydrolase family 28 protein</fullName>
    </recommendedName>
</protein>
<evidence type="ECO:0008006" key="8">
    <source>
        <dbReference type="Google" id="ProtNLM"/>
    </source>
</evidence>
<dbReference type="InterPro" id="IPR051801">
    <property type="entry name" value="GH28_Enzymes"/>
</dbReference>